<feature type="domain" description="GSCFA" evidence="1">
    <location>
        <begin position="58"/>
        <end position="326"/>
    </location>
</feature>
<proteinExistence type="predicted"/>
<protein>
    <submittedName>
        <fullName evidence="2">GSCFA domain-containing protein</fullName>
    </submittedName>
</protein>
<dbReference type="HOGENOM" id="CLU_049172_1_0_6"/>
<gene>
    <name evidence="2" type="ordered locus">M5M_02655</name>
</gene>
<accession>K4KIG2</accession>
<dbReference type="RefSeq" id="WP_016389182.1">
    <property type="nucleotide sequence ID" value="NC_018868.3"/>
</dbReference>
<evidence type="ECO:0000259" key="1">
    <source>
        <dbReference type="Pfam" id="PF08885"/>
    </source>
</evidence>
<dbReference type="KEGG" id="saga:M5M_02655"/>
<reference evidence="2 3" key="1">
    <citation type="journal article" date="2013" name="Genome Announc.">
        <title>Complete genome sequence of Simiduia agarivorans SA1(T), a marine bacterium able to degrade a variety of polysaccharides.</title>
        <authorList>
            <person name="Lin S.Y."/>
            <person name="Shieh W.Y."/>
            <person name="Chen J.S."/>
            <person name="Tang S.L."/>
        </authorList>
    </citation>
    <scope>NUCLEOTIDE SEQUENCE [LARGE SCALE GENOMIC DNA]</scope>
    <source>
        <strain evidence="3">DSM 21679 / JCM 13881 / BCRC 17597 / SA1</strain>
    </source>
</reference>
<name>K4KIG2_SIMAS</name>
<dbReference type="eggNOG" id="COG0457">
    <property type="taxonomic scope" value="Bacteria"/>
</dbReference>
<dbReference type="Proteomes" id="UP000000466">
    <property type="component" value="Chromosome"/>
</dbReference>
<dbReference type="EMBL" id="CP003746">
    <property type="protein sequence ID" value="AFU97748.2"/>
    <property type="molecule type" value="Genomic_DNA"/>
</dbReference>
<organism evidence="2 3">
    <name type="scientific">Simiduia agarivorans (strain DSM 21679 / JCM 13881 / BCRC 17597 / SA1)</name>
    <dbReference type="NCBI Taxonomy" id="1117647"/>
    <lineage>
        <taxon>Bacteria</taxon>
        <taxon>Pseudomonadati</taxon>
        <taxon>Pseudomonadota</taxon>
        <taxon>Gammaproteobacteria</taxon>
        <taxon>Cellvibrionales</taxon>
        <taxon>Cellvibrionaceae</taxon>
        <taxon>Simiduia</taxon>
    </lineage>
</organism>
<dbReference type="STRING" id="1117647.M5M_02655"/>
<dbReference type="OrthoDB" id="369216at2"/>
<dbReference type="AlphaFoldDB" id="K4KIG2"/>
<sequence length="333" mass="37512">MNSKQALQVAFKNRAKRWVPVVEKEKNNPLVAMNRFKTGEYFFVDSSPSFKIGSDSSVYTVGSCFARNVERSLLECGVDLIGQDFSIDSNYLLESVGFMGNQVNNRSALNKYSTFSICEEFERVLLHKEVLDSGFIRISEDGWIDPQLASVLRPLPFSELLKVRQSVDSLVGEVVKADVIFITLGLNEVWFDNHTKTYLNSSPPPSLLRSDDSRFTFAAPDIIEVYEKLSSTVDLISRMSEKDPKFVVTVSPVPMSTTWTSSDVVVANTISKSSLRVCAEKLTNDFGNVDYFPSFEMVLNSPRALAWGDDELHVRPQMVDFVIGNFVERYVDQ</sequence>
<evidence type="ECO:0000313" key="2">
    <source>
        <dbReference type="EMBL" id="AFU97748.2"/>
    </source>
</evidence>
<dbReference type="InterPro" id="IPR014982">
    <property type="entry name" value="GSCFA"/>
</dbReference>
<evidence type="ECO:0000313" key="3">
    <source>
        <dbReference type="Proteomes" id="UP000000466"/>
    </source>
</evidence>
<dbReference type="Pfam" id="PF08885">
    <property type="entry name" value="GSCFA"/>
    <property type="match status" value="1"/>
</dbReference>
<keyword evidence="3" id="KW-1185">Reference proteome</keyword>